<comment type="caution">
    <text evidence="2">The sequence shown here is derived from an EMBL/GenBank/DDBJ whole genome shotgun (WGS) entry which is preliminary data.</text>
</comment>
<dbReference type="OrthoDB" id="441708at2759"/>
<dbReference type="InterPro" id="IPR044691">
    <property type="entry name" value="DCC1_Trx"/>
</dbReference>
<dbReference type="PANTHER" id="PTHR34290">
    <property type="entry name" value="SI:CH73-390P7.2"/>
    <property type="match status" value="1"/>
</dbReference>
<dbReference type="PANTHER" id="PTHR34290:SF2">
    <property type="entry name" value="OS04G0668800 PROTEIN"/>
    <property type="match status" value="1"/>
</dbReference>
<keyword evidence="3" id="KW-1185">Reference proteome</keyword>
<evidence type="ECO:0000313" key="2">
    <source>
        <dbReference type="EMBL" id="CAD7701381.1"/>
    </source>
</evidence>
<name>A0A8S1JCK5_9CHLO</name>
<dbReference type="GO" id="GO:0015035">
    <property type="term" value="F:protein-disulfide reductase activity"/>
    <property type="evidence" value="ECO:0007669"/>
    <property type="project" value="InterPro"/>
</dbReference>
<evidence type="ECO:0000313" key="3">
    <source>
        <dbReference type="Proteomes" id="UP000708148"/>
    </source>
</evidence>
<protein>
    <recommendedName>
        <fullName evidence="4">Thiol-disulfide oxidoreductase DCC</fullName>
    </recommendedName>
</protein>
<evidence type="ECO:0000256" key="1">
    <source>
        <dbReference type="SAM" id="MobiDB-lite"/>
    </source>
</evidence>
<evidence type="ECO:0008006" key="4">
    <source>
        <dbReference type="Google" id="ProtNLM"/>
    </source>
</evidence>
<organism evidence="2 3">
    <name type="scientific">Ostreobium quekettii</name>
    <dbReference type="NCBI Taxonomy" id="121088"/>
    <lineage>
        <taxon>Eukaryota</taxon>
        <taxon>Viridiplantae</taxon>
        <taxon>Chlorophyta</taxon>
        <taxon>core chlorophytes</taxon>
        <taxon>Ulvophyceae</taxon>
        <taxon>TCBD clade</taxon>
        <taxon>Bryopsidales</taxon>
        <taxon>Ostreobineae</taxon>
        <taxon>Ostreobiaceae</taxon>
        <taxon>Ostreobium</taxon>
    </lineage>
</organism>
<dbReference type="Proteomes" id="UP000708148">
    <property type="component" value="Unassembled WGS sequence"/>
</dbReference>
<dbReference type="Pfam" id="PF04134">
    <property type="entry name" value="DCC1-like"/>
    <property type="match status" value="1"/>
</dbReference>
<dbReference type="EMBL" id="CAJHUC010001519">
    <property type="protein sequence ID" value="CAD7701381.1"/>
    <property type="molecule type" value="Genomic_DNA"/>
</dbReference>
<accession>A0A8S1JCK5</accession>
<sequence>MFWYNLCRDVVDSSFAVTKVLSACQLRRHDCVARFSVLRDQQIEMHHGLRQRRGASAVSRLTASAAAGAVEPAPQTKQMEAADAAPTWQIRLLYDSECPLCMKEVAMLMSRDDGKGKIDFVDICSPSYDAAENGGVTFETAMRRIHGVLPDGSVVSNVEVFRRCYEAVGLGWLYEFTKYYPFGPMANAVYELWAANRLRVTGRPDLATILEERRGTPQGANCDEDSCEIEFPPKRK</sequence>
<proteinExistence type="predicted"/>
<dbReference type="InterPro" id="IPR007263">
    <property type="entry name" value="DCC1-like"/>
</dbReference>
<dbReference type="AlphaFoldDB" id="A0A8S1JCK5"/>
<feature type="region of interest" description="Disordered" evidence="1">
    <location>
        <begin position="217"/>
        <end position="236"/>
    </location>
</feature>
<gene>
    <name evidence="2" type="ORF">OSTQU699_LOCUS6740</name>
</gene>
<reference evidence="2" key="1">
    <citation type="submission" date="2020-12" db="EMBL/GenBank/DDBJ databases">
        <authorList>
            <person name="Iha C."/>
        </authorList>
    </citation>
    <scope>NUCLEOTIDE SEQUENCE</scope>
</reference>